<gene>
    <name evidence="3" type="ORF">MANES_02G187900</name>
</gene>
<feature type="signal peptide" evidence="1">
    <location>
        <begin position="1"/>
        <end position="24"/>
    </location>
</feature>
<protein>
    <recommendedName>
        <fullName evidence="2">SCP domain-containing protein</fullName>
    </recommendedName>
</protein>
<evidence type="ECO:0000259" key="2">
    <source>
        <dbReference type="SMART" id="SM00198"/>
    </source>
</evidence>
<accession>A0A2C9WF92</accession>
<dbReference type="InterPro" id="IPR014044">
    <property type="entry name" value="CAP_dom"/>
</dbReference>
<sequence length="165" mass="17991">MAVWKISAFVACVMGLALVLPSHAQNSPQDYLNVHNAARSAILGANIPALKYDTILETEVRLYLTTLLGVCNPNVDFSLNGINVIVKANALTGLEAVSAWVSEGIFYNYITNLCIGGVCKHYTQVIWKSSVNVGCFRTQCLNNLNLWIVGCQYSPPGNIPGQRPY</sequence>
<dbReference type="OrthoDB" id="820152at2759"/>
<dbReference type="InterPro" id="IPR035940">
    <property type="entry name" value="CAP_sf"/>
</dbReference>
<dbReference type="PRINTS" id="PR00837">
    <property type="entry name" value="V5TPXLIKE"/>
</dbReference>
<dbReference type="PANTHER" id="PTHR10334">
    <property type="entry name" value="CYSTEINE-RICH SECRETORY PROTEIN-RELATED"/>
    <property type="match status" value="1"/>
</dbReference>
<reference evidence="3" key="1">
    <citation type="submission" date="2016-02" db="EMBL/GenBank/DDBJ databases">
        <title>WGS assembly of Manihot esculenta.</title>
        <authorList>
            <person name="Bredeson J.V."/>
            <person name="Prochnik S.E."/>
            <person name="Lyons J.B."/>
            <person name="Schmutz J."/>
            <person name="Grimwood J."/>
            <person name="Vrebalov J."/>
            <person name="Bart R.S."/>
            <person name="Amuge T."/>
            <person name="Ferguson M.E."/>
            <person name="Green R."/>
            <person name="Putnam N."/>
            <person name="Stites J."/>
            <person name="Rounsley S."/>
            <person name="Rokhsar D.S."/>
        </authorList>
    </citation>
    <scope>NUCLEOTIDE SEQUENCE [LARGE SCALE GENOMIC DNA]</scope>
    <source>
        <tissue evidence="3">Leaf</tissue>
    </source>
</reference>
<dbReference type="SUPFAM" id="SSF55797">
    <property type="entry name" value="PR-1-like"/>
    <property type="match status" value="1"/>
</dbReference>
<feature type="chain" id="PRO_5013333742" description="SCP domain-containing protein" evidence="1">
    <location>
        <begin position="25"/>
        <end position="165"/>
    </location>
</feature>
<name>A0A2C9WF92_MANES</name>
<keyword evidence="1" id="KW-0732">Signal</keyword>
<dbReference type="STRING" id="3983.A0A2C9WF92"/>
<organism evidence="3">
    <name type="scientific">Manihot esculenta</name>
    <name type="common">Cassava</name>
    <name type="synonym">Jatropha manihot</name>
    <dbReference type="NCBI Taxonomy" id="3983"/>
    <lineage>
        <taxon>Eukaryota</taxon>
        <taxon>Viridiplantae</taxon>
        <taxon>Streptophyta</taxon>
        <taxon>Embryophyta</taxon>
        <taxon>Tracheophyta</taxon>
        <taxon>Spermatophyta</taxon>
        <taxon>Magnoliopsida</taxon>
        <taxon>eudicotyledons</taxon>
        <taxon>Gunneridae</taxon>
        <taxon>Pentapetalae</taxon>
        <taxon>rosids</taxon>
        <taxon>fabids</taxon>
        <taxon>Malpighiales</taxon>
        <taxon>Euphorbiaceae</taxon>
        <taxon>Crotonoideae</taxon>
        <taxon>Manihoteae</taxon>
        <taxon>Manihot</taxon>
    </lineage>
</organism>
<dbReference type="Pfam" id="PF00188">
    <property type="entry name" value="CAP"/>
    <property type="match status" value="1"/>
</dbReference>
<dbReference type="Gene3D" id="3.40.33.10">
    <property type="entry name" value="CAP"/>
    <property type="match status" value="1"/>
</dbReference>
<dbReference type="SMART" id="SM00198">
    <property type="entry name" value="SCP"/>
    <property type="match status" value="1"/>
</dbReference>
<dbReference type="AlphaFoldDB" id="A0A2C9WF92"/>
<evidence type="ECO:0000313" key="3">
    <source>
        <dbReference type="EMBL" id="OAY58558.1"/>
    </source>
</evidence>
<proteinExistence type="predicted"/>
<feature type="domain" description="SCP" evidence="2">
    <location>
        <begin position="26"/>
        <end position="161"/>
    </location>
</feature>
<dbReference type="EMBL" id="CM004388">
    <property type="protein sequence ID" value="OAY58558.1"/>
    <property type="molecule type" value="Genomic_DNA"/>
</dbReference>
<evidence type="ECO:0000256" key="1">
    <source>
        <dbReference type="SAM" id="SignalP"/>
    </source>
</evidence>
<dbReference type="InterPro" id="IPR001283">
    <property type="entry name" value="CRISP-related"/>
</dbReference>
<dbReference type="Gramene" id="Manes.10G088075.1.v8.1">
    <property type="protein sequence ID" value="Manes.10G088075.1.v8.1.CDS.1"/>
    <property type="gene ID" value="Manes.10G088075.v8.1"/>
</dbReference>
<dbReference type="GO" id="GO:0005615">
    <property type="term" value="C:extracellular space"/>
    <property type="evidence" value="ECO:0000318"/>
    <property type="project" value="GO_Central"/>
</dbReference>
<dbReference type="PROSITE" id="PS01010">
    <property type="entry name" value="CRISP_2"/>
    <property type="match status" value="1"/>
</dbReference>
<dbReference type="InterPro" id="IPR018244">
    <property type="entry name" value="Allrgn_V5/Tpx1_CS"/>
</dbReference>